<feature type="transmembrane region" description="Helical" evidence="4">
    <location>
        <begin position="41"/>
        <end position="60"/>
    </location>
</feature>
<accession>A0A132NK39</accession>
<keyword evidence="4" id="KW-1133">Transmembrane helix</keyword>
<protein>
    <submittedName>
        <fullName evidence="6">Cytochrome C oxidase subunit I</fullName>
    </submittedName>
</protein>
<evidence type="ECO:0000256" key="4">
    <source>
        <dbReference type="SAM" id="Phobius"/>
    </source>
</evidence>
<evidence type="ECO:0000256" key="3">
    <source>
        <dbReference type="ARBA" id="ARBA00025218"/>
    </source>
</evidence>
<evidence type="ECO:0000256" key="2">
    <source>
        <dbReference type="ARBA" id="ARBA00022982"/>
    </source>
</evidence>
<evidence type="ECO:0000256" key="1">
    <source>
        <dbReference type="ARBA" id="ARBA00022660"/>
    </source>
</evidence>
<dbReference type="Gene3D" id="1.20.210.10">
    <property type="entry name" value="Cytochrome c oxidase-like, subunit I domain"/>
    <property type="match status" value="1"/>
</dbReference>
<dbReference type="InterPro" id="IPR023616">
    <property type="entry name" value="Cyt_c_oxase-like_su1_dom"/>
</dbReference>
<comment type="function">
    <text evidence="3">Cytochrome c oxidase is the component of the respiratory chain that catalyzes the reduction of oxygen to water. Subunits 1-3 form the functional core of the enzyme complex. CO I is the catalytic subunit of the enzyme. Electrons originating in cytochrome c are transferred via the copper A center of subunit 2 and heme A of subunit 1 to the bimetallic center formed by heme A3 and copper B.</text>
</comment>
<dbReference type="InterPro" id="IPR036927">
    <property type="entry name" value="Cyt_c_oxase-like_su1_sf"/>
</dbReference>
<evidence type="ECO:0000259" key="5">
    <source>
        <dbReference type="PROSITE" id="PS50855"/>
    </source>
</evidence>
<dbReference type="GO" id="GO:0022904">
    <property type="term" value="P:respiratory electron transport chain"/>
    <property type="evidence" value="ECO:0007669"/>
    <property type="project" value="TreeGrafter"/>
</dbReference>
<gene>
    <name evidence="6" type="ORF">TR74_03555</name>
</gene>
<organism evidence="6 7">
    <name type="scientific">Carbonactinospora thermoautotrophica</name>
    <dbReference type="NCBI Taxonomy" id="1469144"/>
    <lineage>
        <taxon>Bacteria</taxon>
        <taxon>Bacillati</taxon>
        <taxon>Actinomycetota</taxon>
        <taxon>Actinomycetes</taxon>
        <taxon>Kitasatosporales</taxon>
        <taxon>Carbonactinosporaceae</taxon>
        <taxon>Carbonactinospora</taxon>
    </lineage>
</organism>
<keyword evidence="1" id="KW-0813">Transport</keyword>
<feature type="transmembrane region" description="Helical" evidence="4">
    <location>
        <begin position="80"/>
        <end position="101"/>
    </location>
</feature>
<dbReference type="GO" id="GO:0009060">
    <property type="term" value="P:aerobic respiration"/>
    <property type="evidence" value="ECO:0007669"/>
    <property type="project" value="InterPro"/>
</dbReference>
<comment type="caution">
    <text evidence="6">The sequence shown here is derived from an EMBL/GenBank/DDBJ whole genome shotgun (WGS) entry which is preliminary data.</text>
</comment>
<evidence type="ECO:0000313" key="7">
    <source>
        <dbReference type="Proteomes" id="UP000070598"/>
    </source>
</evidence>
<dbReference type="PRINTS" id="PR01165">
    <property type="entry name" value="CYCOXIDASEI"/>
</dbReference>
<dbReference type="SUPFAM" id="SSF81442">
    <property type="entry name" value="Cytochrome c oxidase subunit I-like"/>
    <property type="match status" value="1"/>
</dbReference>
<dbReference type="PANTHER" id="PTHR10422:SF18">
    <property type="entry name" value="CYTOCHROME C OXIDASE SUBUNIT 1"/>
    <property type="match status" value="1"/>
</dbReference>
<keyword evidence="1" id="KW-0679">Respiratory chain</keyword>
<dbReference type="Pfam" id="PF00115">
    <property type="entry name" value="COX1"/>
    <property type="match status" value="1"/>
</dbReference>
<sequence>MALVDVIPRSEWERPVRRAKTRGETIVRWLSTTDHKVIGHLYLITSFCFFLVAGLMALIIRAELAQPGLQFVSNEQYNQLFTMHGTIMLLMFATPIFAGFANAVMPLQIGSPDVAFPRLNMLS</sequence>
<dbReference type="EMBL" id="JYIK01000472">
    <property type="protein sequence ID" value="KWX10448.1"/>
    <property type="molecule type" value="Genomic_DNA"/>
</dbReference>
<dbReference type="Proteomes" id="UP000070598">
    <property type="component" value="Unassembled WGS sequence"/>
</dbReference>
<dbReference type="PANTHER" id="PTHR10422">
    <property type="entry name" value="CYTOCHROME C OXIDASE SUBUNIT 1"/>
    <property type="match status" value="1"/>
</dbReference>
<dbReference type="PROSITE" id="PS50855">
    <property type="entry name" value="COX1"/>
    <property type="match status" value="1"/>
</dbReference>
<keyword evidence="4" id="KW-0472">Membrane</keyword>
<dbReference type="GO" id="GO:0015990">
    <property type="term" value="P:electron transport coupled proton transport"/>
    <property type="evidence" value="ECO:0007669"/>
    <property type="project" value="TreeGrafter"/>
</dbReference>
<feature type="domain" description="Cytochrome oxidase subunit I profile" evidence="5">
    <location>
        <begin position="29"/>
        <end position="123"/>
    </location>
</feature>
<dbReference type="GO" id="GO:0004129">
    <property type="term" value="F:cytochrome-c oxidase activity"/>
    <property type="evidence" value="ECO:0007669"/>
    <property type="project" value="InterPro"/>
</dbReference>
<keyword evidence="4" id="KW-0812">Transmembrane</keyword>
<feature type="non-terminal residue" evidence="6">
    <location>
        <position position="123"/>
    </location>
</feature>
<name>A0A132NK39_9ACTN</name>
<dbReference type="RefSeq" id="WP_198532570.1">
    <property type="nucleotide sequence ID" value="NZ_JYIK01000472.1"/>
</dbReference>
<dbReference type="GO" id="GO:0016020">
    <property type="term" value="C:membrane"/>
    <property type="evidence" value="ECO:0007669"/>
    <property type="project" value="InterPro"/>
</dbReference>
<dbReference type="GO" id="GO:0020037">
    <property type="term" value="F:heme binding"/>
    <property type="evidence" value="ECO:0007669"/>
    <property type="project" value="InterPro"/>
</dbReference>
<keyword evidence="2" id="KW-0249">Electron transport</keyword>
<dbReference type="PATRIC" id="fig|1469144.9.peg.4927"/>
<proteinExistence type="predicted"/>
<dbReference type="AlphaFoldDB" id="A0A132NK39"/>
<evidence type="ECO:0000313" key="6">
    <source>
        <dbReference type="EMBL" id="KWX10448.1"/>
    </source>
</evidence>
<dbReference type="InterPro" id="IPR000883">
    <property type="entry name" value="Cyt_C_Oxase_1"/>
</dbReference>
<reference evidence="7" key="1">
    <citation type="submission" date="2015-02" db="EMBL/GenBank/DDBJ databases">
        <title>Physiological reanalysis, assessment of diazotrophy, and genome sequences of multiple isolates of Streptomyces thermoautotrophicus.</title>
        <authorList>
            <person name="MacKellar D.C."/>
            <person name="Lieber L."/>
            <person name="Norman J."/>
            <person name="Bolger A."/>
            <person name="Tobin C."/>
            <person name="Murray J.W."/>
            <person name="Friesen M."/>
            <person name="Prell J."/>
        </authorList>
    </citation>
    <scope>NUCLEOTIDE SEQUENCE [LARGE SCALE GENOMIC DNA]</scope>
    <source>
        <strain evidence="7">UBT1</strain>
    </source>
</reference>